<name>A0AAE0ZPZ7_9GAST</name>
<keyword evidence="2" id="KW-1185">Reference proteome</keyword>
<evidence type="ECO:0000313" key="1">
    <source>
        <dbReference type="EMBL" id="KAK3773439.1"/>
    </source>
</evidence>
<evidence type="ECO:0000313" key="2">
    <source>
        <dbReference type="Proteomes" id="UP001283361"/>
    </source>
</evidence>
<dbReference type="EMBL" id="JAWDGP010003536">
    <property type="protein sequence ID" value="KAK3773439.1"/>
    <property type="molecule type" value="Genomic_DNA"/>
</dbReference>
<sequence>MGLNFSSSIYYKPDADCETDAGRYRVWELPTVQATLAKAITEASMVTANTAPLTGYHGGEYGHGKYHTFSRLSRRRVWSRQIPHLKQAITEASMVTANTAPLAGYHGGEYGHGKYHTFNRLSRRRVWSRQIPHL</sequence>
<proteinExistence type="predicted"/>
<organism evidence="1 2">
    <name type="scientific">Elysia crispata</name>
    <name type="common">lettuce slug</name>
    <dbReference type="NCBI Taxonomy" id="231223"/>
    <lineage>
        <taxon>Eukaryota</taxon>
        <taxon>Metazoa</taxon>
        <taxon>Spiralia</taxon>
        <taxon>Lophotrochozoa</taxon>
        <taxon>Mollusca</taxon>
        <taxon>Gastropoda</taxon>
        <taxon>Heterobranchia</taxon>
        <taxon>Euthyneura</taxon>
        <taxon>Panpulmonata</taxon>
        <taxon>Sacoglossa</taxon>
        <taxon>Placobranchoidea</taxon>
        <taxon>Plakobranchidae</taxon>
        <taxon>Elysia</taxon>
    </lineage>
</organism>
<dbReference type="Proteomes" id="UP001283361">
    <property type="component" value="Unassembled WGS sequence"/>
</dbReference>
<protein>
    <submittedName>
        <fullName evidence="1">Uncharacterized protein</fullName>
    </submittedName>
</protein>
<gene>
    <name evidence="1" type="ORF">RRG08_007928</name>
</gene>
<accession>A0AAE0ZPZ7</accession>
<dbReference type="AlphaFoldDB" id="A0AAE0ZPZ7"/>
<reference evidence="1" key="1">
    <citation type="journal article" date="2023" name="G3 (Bethesda)">
        <title>A reference genome for the long-term kleptoplast-retaining sea slug Elysia crispata morphotype clarki.</title>
        <authorList>
            <person name="Eastman K.E."/>
            <person name="Pendleton A.L."/>
            <person name="Shaikh M.A."/>
            <person name="Suttiyut T."/>
            <person name="Ogas R."/>
            <person name="Tomko P."/>
            <person name="Gavelis G."/>
            <person name="Widhalm J.R."/>
            <person name="Wisecaver J.H."/>
        </authorList>
    </citation>
    <scope>NUCLEOTIDE SEQUENCE</scope>
    <source>
        <strain evidence="1">ECLA1</strain>
    </source>
</reference>
<comment type="caution">
    <text evidence="1">The sequence shown here is derived from an EMBL/GenBank/DDBJ whole genome shotgun (WGS) entry which is preliminary data.</text>
</comment>